<dbReference type="Pfam" id="PF01850">
    <property type="entry name" value="PIN"/>
    <property type="match status" value="1"/>
</dbReference>
<dbReference type="PANTHER" id="PTHR36173:SF1">
    <property type="entry name" value="RIBONUCLEASE VAPC22"/>
    <property type="match status" value="1"/>
</dbReference>
<dbReference type="InterPro" id="IPR052919">
    <property type="entry name" value="TA_system_RNase"/>
</dbReference>
<accession>A0A857C992</accession>
<dbReference type="PANTHER" id="PTHR36173">
    <property type="entry name" value="RIBONUCLEASE VAPC16-RELATED"/>
    <property type="match status" value="1"/>
</dbReference>
<dbReference type="Gene3D" id="3.40.50.1010">
    <property type="entry name" value="5'-nuclease"/>
    <property type="match status" value="1"/>
</dbReference>
<reference evidence="2 3" key="1">
    <citation type="submission" date="2019-12" db="EMBL/GenBank/DDBJ databases">
        <title>The genome of Stappia indica PHM037.</title>
        <authorList>
            <person name="Kacar D."/>
            <person name="Galan B."/>
            <person name="Canedo L."/>
            <person name="Rodriguez P."/>
            <person name="de la Calle F."/>
            <person name="Garcia J.L."/>
        </authorList>
    </citation>
    <scope>NUCLEOTIDE SEQUENCE [LARGE SCALE GENOMIC DNA]</scope>
    <source>
        <strain evidence="2 3">PHM037</strain>
    </source>
</reference>
<evidence type="ECO:0000313" key="2">
    <source>
        <dbReference type="EMBL" id="QGZ35439.1"/>
    </source>
</evidence>
<dbReference type="RefSeq" id="WP_158194309.1">
    <property type="nucleotide sequence ID" value="NZ_CP046908.1"/>
</dbReference>
<dbReference type="InterPro" id="IPR029060">
    <property type="entry name" value="PIN-like_dom_sf"/>
</dbReference>
<gene>
    <name evidence="2" type="ORF">GH266_13620</name>
</gene>
<sequence>MAERFLLDTCAMIWISQGDPITEDALAVLETGSPVSLSAMSAWELGVLVAKGRLASVKPPLRWFNDFVEAADLEVEAVTPDILVASSFLPGPVHNDPMDRILIATAREHDLTIVTRDRAILAYGEAGHVKTLAC</sequence>
<protein>
    <submittedName>
        <fullName evidence="2">PIN domain-containing protein</fullName>
    </submittedName>
</protein>
<dbReference type="InterPro" id="IPR041705">
    <property type="entry name" value="PIN_Sll0205"/>
</dbReference>
<dbReference type="CDD" id="cd09872">
    <property type="entry name" value="PIN_Sll0205-like"/>
    <property type="match status" value="1"/>
</dbReference>
<evidence type="ECO:0000313" key="3">
    <source>
        <dbReference type="Proteomes" id="UP000435648"/>
    </source>
</evidence>
<organism evidence="2 3">
    <name type="scientific">Stappia indica</name>
    <dbReference type="NCBI Taxonomy" id="538381"/>
    <lineage>
        <taxon>Bacteria</taxon>
        <taxon>Pseudomonadati</taxon>
        <taxon>Pseudomonadota</taxon>
        <taxon>Alphaproteobacteria</taxon>
        <taxon>Hyphomicrobiales</taxon>
        <taxon>Stappiaceae</taxon>
        <taxon>Stappia</taxon>
    </lineage>
</organism>
<name>A0A857C992_9HYPH</name>
<dbReference type="EMBL" id="CP046908">
    <property type="protein sequence ID" value="QGZ35439.1"/>
    <property type="molecule type" value="Genomic_DNA"/>
</dbReference>
<dbReference type="AlphaFoldDB" id="A0A857C992"/>
<dbReference type="InterPro" id="IPR002716">
    <property type="entry name" value="PIN_dom"/>
</dbReference>
<evidence type="ECO:0000259" key="1">
    <source>
        <dbReference type="Pfam" id="PF01850"/>
    </source>
</evidence>
<dbReference type="KEGG" id="siw:GH266_13620"/>
<proteinExistence type="predicted"/>
<dbReference type="Proteomes" id="UP000435648">
    <property type="component" value="Chromosome"/>
</dbReference>
<feature type="domain" description="PIN" evidence="1">
    <location>
        <begin position="6"/>
        <end position="122"/>
    </location>
</feature>
<dbReference type="SUPFAM" id="SSF88723">
    <property type="entry name" value="PIN domain-like"/>
    <property type="match status" value="1"/>
</dbReference>
<dbReference type="OrthoDB" id="9798990at2"/>